<evidence type="ECO:0000313" key="9">
    <source>
        <dbReference type="Proteomes" id="UP001224775"/>
    </source>
</evidence>
<keyword evidence="4 8" id="KW-0378">Hydrolase</keyword>
<feature type="region of interest" description="Disordered" evidence="5">
    <location>
        <begin position="269"/>
        <end position="296"/>
    </location>
</feature>
<comment type="similarity">
    <text evidence="1">Belongs to the peptidase S1 family.</text>
</comment>
<dbReference type="InterPro" id="IPR009003">
    <property type="entry name" value="Peptidase_S1_PA"/>
</dbReference>
<gene>
    <name evidence="8" type="ORF">QTG54_009462</name>
</gene>
<dbReference type="EC" id="3.4.21.-" evidence="8"/>
<organism evidence="8 9">
    <name type="scientific">Skeletonema marinoi</name>
    <dbReference type="NCBI Taxonomy" id="267567"/>
    <lineage>
        <taxon>Eukaryota</taxon>
        <taxon>Sar</taxon>
        <taxon>Stramenopiles</taxon>
        <taxon>Ochrophyta</taxon>
        <taxon>Bacillariophyta</taxon>
        <taxon>Coscinodiscophyceae</taxon>
        <taxon>Thalassiosirophycidae</taxon>
        <taxon>Thalassiosirales</taxon>
        <taxon>Skeletonemataceae</taxon>
        <taxon>Skeletonema</taxon>
        <taxon>Skeletonema marinoi-dohrnii complex</taxon>
    </lineage>
</organism>
<evidence type="ECO:0000256" key="5">
    <source>
        <dbReference type="SAM" id="MobiDB-lite"/>
    </source>
</evidence>
<keyword evidence="2" id="KW-0843">Virulence</keyword>
<dbReference type="PRINTS" id="PR00722">
    <property type="entry name" value="CHYMOTRYPSIN"/>
</dbReference>
<dbReference type="PROSITE" id="PS00135">
    <property type="entry name" value="TRYPSIN_SER"/>
    <property type="match status" value="1"/>
</dbReference>
<evidence type="ECO:0000256" key="6">
    <source>
        <dbReference type="SAM" id="SignalP"/>
    </source>
</evidence>
<dbReference type="PANTHER" id="PTHR24276">
    <property type="entry name" value="POLYSERASE-RELATED"/>
    <property type="match status" value="1"/>
</dbReference>
<feature type="chain" id="PRO_5042117278" evidence="6">
    <location>
        <begin position="21"/>
        <end position="440"/>
    </location>
</feature>
<keyword evidence="4" id="KW-0720">Serine protease</keyword>
<dbReference type="InterPro" id="IPR033116">
    <property type="entry name" value="TRYPSIN_SER"/>
</dbReference>
<dbReference type="PROSITE" id="PS00134">
    <property type="entry name" value="TRYPSIN_HIS"/>
    <property type="match status" value="1"/>
</dbReference>
<dbReference type="PROSITE" id="PS50240">
    <property type="entry name" value="TRYPSIN_DOM"/>
    <property type="match status" value="1"/>
</dbReference>
<dbReference type="GO" id="GO:0004252">
    <property type="term" value="F:serine-type endopeptidase activity"/>
    <property type="evidence" value="ECO:0007669"/>
    <property type="project" value="InterPro"/>
</dbReference>
<dbReference type="InterPro" id="IPR001314">
    <property type="entry name" value="Peptidase_S1A"/>
</dbReference>
<dbReference type="InterPro" id="IPR043504">
    <property type="entry name" value="Peptidase_S1_PA_chymotrypsin"/>
</dbReference>
<accession>A0AAD8Y520</accession>
<dbReference type="InterPro" id="IPR018114">
    <property type="entry name" value="TRYPSIN_HIS"/>
</dbReference>
<protein>
    <submittedName>
        <fullName evidence="8">Trypsin-like serine protease</fullName>
        <ecNumber evidence="8">3.4.21.-</ecNumber>
    </submittedName>
</protein>
<dbReference type="SMART" id="SM00020">
    <property type="entry name" value="Tryp_SPc"/>
    <property type="match status" value="1"/>
</dbReference>
<evidence type="ECO:0000313" key="8">
    <source>
        <dbReference type="EMBL" id="KAK1739703.1"/>
    </source>
</evidence>
<dbReference type="SUPFAM" id="SSF50494">
    <property type="entry name" value="Trypsin-like serine proteases"/>
    <property type="match status" value="1"/>
</dbReference>
<dbReference type="AlphaFoldDB" id="A0AAD8Y520"/>
<keyword evidence="9" id="KW-1185">Reference proteome</keyword>
<name>A0AAD8Y520_9STRA</name>
<dbReference type="Proteomes" id="UP001224775">
    <property type="component" value="Unassembled WGS sequence"/>
</dbReference>
<comment type="caution">
    <text evidence="8">The sequence shown here is derived from an EMBL/GenBank/DDBJ whole genome shotgun (WGS) entry which is preliminary data.</text>
</comment>
<feature type="signal peptide" evidence="6">
    <location>
        <begin position="1"/>
        <end position="20"/>
    </location>
</feature>
<dbReference type="CDD" id="cd00190">
    <property type="entry name" value="Tryp_SPc"/>
    <property type="match status" value="1"/>
</dbReference>
<keyword evidence="6" id="KW-0732">Signal</keyword>
<evidence type="ECO:0000256" key="1">
    <source>
        <dbReference type="ARBA" id="ARBA00007664"/>
    </source>
</evidence>
<dbReference type="Pfam" id="PF00089">
    <property type="entry name" value="Trypsin"/>
    <property type="match status" value="2"/>
</dbReference>
<proteinExistence type="inferred from homology"/>
<dbReference type="FunFam" id="2.40.10.10:FF:000002">
    <property type="entry name" value="Transmembrane protease serine"/>
    <property type="match status" value="1"/>
</dbReference>
<sequence>MKLSKAIILLLSASTTSTSAGNLRSSKNINNNVKERDLKNTRIIGGDEAVENRYGYAVSLSDDWGHFCGGSLIARDVVLSAAHCDDQGKGNYNAVVGRHSLDDKDGQKLSVRKAMPHPDYDSDTTDNDFMLIFLKEAAMTVMGWGDIDPSDEQELSGELMEVEVNVISNDECDDSDGKFGSYEDQITSNMLCAREEGGGEDSCQGDSGGPLVIKGTDQNGADDTQVGVVSWGIGCAEKDYPGVYARISSEMDWIKSEVCKGSKNPPTSFDCDRSIGDSDNSSTTSGGSSTTDSSPSNGIWKTLVADEFTKDFGIFAGDSKGAVKYVNAEGKNGVIRMEADGKSTLKSEKIKVDKSDERFRVSVDAYLVKMTQEDNICVDYQTKKGKGEQCWKGSQDAQWTTNTFEFEDKDAKALKFRLRLDSKSKDSALLVAAFKVETSE</sequence>
<evidence type="ECO:0000256" key="3">
    <source>
        <dbReference type="ARBA" id="ARBA00023157"/>
    </source>
</evidence>
<feature type="domain" description="Peptidase S1" evidence="7">
    <location>
        <begin position="43"/>
        <end position="259"/>
    </location>
</feature>
<dbReference type="GO" id="GO:0006508">
    <property type="term" value="P:proteolysis"/>
    <property type="evidence" value="ECO:0007669"/>
    <property type="project" value="UniProtKB-KW"/>
</dbReference>
<dbReference type="InterPro" id="IPR050430">
    <property type="entry name" value="Peptidase_S1"/>
</dbReference>
<dbReference type="PANTHER" id="PTHR24276:SF91">
    <property type="entry name" value="AT26814P-RELATED"/>
    <property type="match status" value="1"/>
</dbReference>
<dbReference type="InterPro" id="IPR001254">
    <property type="entry name" value="Trypsin_dom"/>
</dbReference>
<evidence type="ECO:0000259" key="7">
    <source>
        <dbReference type="PROSITE" id="PS50240"/>
    </source>
</evidence>
<evidence type="ECO:0000256" key="2">
    <source>
        <dbReference type="ARBA" id="ARBA00023026"/>
    </source>
</evidence>
<reference evidence="8" key="1">
    <citation type="submission" date="2023-06" db="EMBL/GenBank/DDBJ databases">
        <title>Survivors Of The Sea: Transcriptome response of Skeletonema marinoi to long-term dormancy.</title>
        <authorList>
            <person name="Pinder M.I.M."/>
            <person name="Kourtchenko O."/>
            <person name="Robertson E.K."/>
            <person name="Larsson T."/>
            <person name="Maumus F."/>
            <person name="Osuna-Cruz C.M."/>
            <person name="Vancaester E."/>
            <person name="Stenow R."/>
            <person name="Vandepoele K."/>
            <person name="Ploug H."/>
            <person name="Bruchert V."/>
            <person name="Godhe A."/>
            <person name="Topel M."/>
        </authorList>
    </citation>
    <scope>NUCLEOTIDE SEQUENCE</scope>
    <source>
        <strain evidence="8">R05AC</strain>
    </source>
</reference>
<dbReference type="EMBL" id="JATAAI010000017">
    <property type="protein sequence ID" value="KAK1739703.1"/>
    <property type="molecule type" value="Genomic_DNA"/>
</dbReference>
<keyword evidence="4 8" id="KW-0645">Protease</keyword>
<feature type="compositionally biased region" description="Low complexity" evidence="5">
    <location>
        <begin position="277"/>
        <end position="296"/>
    </location>
</feature>
<keyword evidence="3" id="KW-1015">Disulfide bond</keyword>
<dbReference type="Gene3D" id="2.40.10.10">
    <property type="entry name" value="Trypsin-like serine proteases"/>
    <property type="match status" value="2"/>
</dbReference>
<evidence type="ECO:0000256" key="4">
    <source>
        <dbReference type="RuleBase" id="RU363034"/>
    </source>
</evidence>